<dbReference type="VEuPathDB" id="FungiDB:SMAC_08997"/>
<proteinExistence type="predicted"/>
<name>A0A8S9A3C5_SORMA</name>
<accession>A0A8S9A3C5</accession>
<gene>
    <name evidence="2" type="ORF">SMACR_08997</name>
</gene>
<feature type="signal peptide" evidence="1">
    <location>
        <begin position="1"/>
        <end position="18"/>
    </location>
</feature>
<sequence length="236" mass="25904">MQLISALTALAGLQFAVAFPSSILNGMSGKHLVARNVTSGSMLCTDKIQKGNCETLMVDYVANPGSCIALDAWLTKDGVSSIYPQNNSFCTYYATNNCVDQTTDLCGHYDATSAIEDLSKVTPTPQTGKTCRDCNFWIQGSMLCTEVNYLGYCQEFAQKIPVILYEGETSDHCETLDERLSGNVSSVMPLGRNRCCYYDTVDCSYRNKGCGYATVYSHHPKNDLRNLAPAGYEAKY</sequence>
<dbReference type="AlphaFoldDB" id="A0A8S9A3C5"/>
<evidence type="ECO:0000313" key="3">
    <source>
        <dbReference type="Proteomes" id="UP000433876"/>
    </source>
</evidence>
<reference evidence="2 3" key="1">
    <citation type="submission" date="2017-07" db="EMBL/GenBank/DDBJ databases">
        <title>Genome sequence of the Sordaria macrospora wild type strain R19027.</title>
        <authorList>
            <person name="Nowrousian M."/>
            <person name="Teichert I."/>
            <person name="Kueck U."/>
        </authorList>
    </citation>
    <scope>NUCLEOTIDE SEQUENCE [LARGE SCALE GENOMIC DNA]</scope>
    <source>
        <strain evidence="2 3">R19027</strain>
        <tissue evidence="2">Mycelium</tissue>
    </source>
</reference>
<feature type="chain" id="PRO_5035862238" evidence="1">
    <location>
        <begin position="19"/>
        <end position="236"/>
    </location>
</feature>
<evidence type="ECO:0000256" key="1">
    <source>
        <dbReference type="SAM" id="SignalP"/>
    </source>
</evidence>
<dbReference type="EMBL" id="NMPR01000011">
    <property type="protein sequence ID" value="KAA8635530.1"/>
    <property type="molecule type" value="Genomic_DNA"/>
</dbReference>
<evidence type="ECO:0000313" key="2">
    <source>
        <dbReference type="EMBL" id="KAA8635530.1"/>
    </source>
</evidence>
<protein>
    <submittedName>
        <fullName evidence="2">Uncharacterized protein</fullName>
    </submittedName>
</protein>
<comment type="caution">
    <text evidence="2">The sequence shown here is derived from an EMBL/GenBank/DDBJ whole genome shotgun (WGS) entry which is preliminary data.</text>
</comment>
<dbReference type="Proteomes" id="UP000433876">
    <property type="component" value="Unassembled WGS sequence"/>
</dbReference>
<keyword evidence="1" id="KW-0732">Signal</keyword>
<organism evidence="2 3">
    <name type="scientific">Sordaria macrospora</name>
    <dbReference type="NCBI Taxonomy" id="5147"/>
    <lineage>
        <taxon>Eukaryota</taxon>
        <taxon>Fungi</taxon>
        <taxon>Dikarya</taxon>
        <taxon>Ascomycota</taxon>
        <taxon>Pezizomycotina</taxon>
        <taxon>Sordariomycetes</taxon>
        <taxon>Sordariomycetidae</taxon>
        <taxon>Sordariales</taxon>
        <taxon>Sordariaceae</taxon>
        <taxon>Sordaria</taxon>
    </lineage>
</organism>